<dbReference type="Proteomes" id="UP000450000">
    <property type="component" value="Unassembled WGS sequence"/>
</dbReference>
<gene>
    <name evidence="1" type="ORF">F7Q99_01980</name>
</gene>
<name>A0A6N7KN72_9ACTN</name>
<comment type="caution">
    <text evidence="1">The sequence shown here is derived from an EMBL/GenBank/DDBJ whole genome shotgun (WGS) entry which is preliminary data.</text>
</comment>
<reference evidence="1 2" key="1">
    <citation type="submission" date="2019-09" db="EMBL/GenBank/DDBJ databases">
        <title>Genome Sequences of Streptomyces kaniharaensis ATCC 21070.</title>
        <authorList>
            <person name="Zhu W."/>
            <person name="De Crecy-Lagard V."/>
            <person name="Richards N.G."/>
        </authorList>
    </citation>
    <scope>NUCLEOTIDE SEQUENCE [LARGE SCALE GENOMIC DNA]</scope>
    <source>
        <strain evidence="1 2">SF-557</strain>
    </source>
</reference>
<sequence>MISFNESASALPAVRPGPVVSGFAGAGAGVVRPGFAGVLPDAALSVFGWALAGAPVEVWAGALGWGWAGTWVWDWVFAVGVLEGAFVAVGVVGAGAAGGGVVPWPVAEADAVGEETAADGRESTPVAAGFAGAAAAVSVPDPSFSGPHALSAAHMTPAAMTAAIICLGRTECMKQTPWLLLAAQGDCAAVPPRTRHPDRPTRLAPT</sequence>
<dbReference type="AlphaFoldDB" id="A0A6N7KN72"/>
<evidence type="ECO:0000313" key="2">
    <source>
        <dbReference type="Proteomes" id="UP000450000"/>
    </source>
</evidence>
<accession>A0A6N7KN72</accession>
<protein>
    <submittedName>
        <fullName evidence="1">Uncharacterized protein</fullName>
    </submittedName>
</protein>
<dbReference type="EMBL" id="WBOF01000001">
    <property type="protein sequence ID" value="MQS11083.1"/>
    <property type="molecule type" value="Genomic_DNA"/>
</dbReference>
<evidence type="ECO:0000313" key="1">
    <source>
        <dbReference type="EMBL" id="MQS11083.1"/>
    </source>
</evidence>
<proteinExistence type="predicted"/>
<organism evidence="1 2">
    <name type="scientific">Streptomyces kaniharaensis</name>
    <dbReference type="NCBI Taxonomy" id="212423"/>
    <lineage>
        <taxon>Bacteria</taxon>
        <taxon>Bacillati</taxon>
        <taxon>Actinomycetota</taxon>
        <taxon>Actinomycetes</taxon>
        <taxon>Kitasatosporales</taxon>
        <taxon>Streptomycetaceae</taxon>
        <taxon>Streptomyces</taxon>
    </lineage>
</organism>
<dbReference type="RefSeq" id="WP_195910973.1">
    <property type="nucleotide sequence ID" value="NZ_WBOF01000001.1"/>
</dbReference>
<keyword evidence="2" id="KW-1185">Reference proteome</keyword>